<protein>
    <submittedName>
        <fullName evidence="1">Uncharacterized protein</fullName>
    </submittedName>
</protein>
<gene>
    <name evidence="1" type="ORF">H696_02439</name>
</gene>
<name>A0A058ZAQ1_FONAL</name>
<evidence type="ECO:0000313" key="1">
    <source>
        <dbReference type="EMBL" id="KCV71495.1"/>
    </source>
</evidence>
<evidence type="ECO:0000313" key="2">
    <source>
        <dbReference type="Proteomes" id="UP000030693"/>
    </source>
</evidence>
<keyword evidence="2" id="KW-1185">Reference proteome</keyword>
<dbReference type="RefSeq" id="XP_009494618.1">
    <property type="nucleotide sequence ID" value="XM_009496343.1"/>
</dbReference>
<organism evidence="1">
    <name type="scientific">Fonticula alba</name>
    <name type="common">Slime mold</name>
    <dbReference type="NCBI Taxonomy" id="691883"/>
    <lineage>
        <taxon>Eukaryota</taxon>
        <taxon>Rotosphaerida</taxon>
        <taxon>Fonticulaceae</taxon>
        <taxon>Fonticula</taxon>
    </lineage>
</organism>
<dbReference type="Proteomes" id="UP000030693">
    <property type="component" value="Unassembled WGS sequence"/>
</dbReference>
<sequence length="552" mass="56626">MELEGHADFTVASLHLLSIETKLLVDHPASALPSGSRVSQRLVPVFFAALELLALGLGEAFTEEGAHSPGRPNPFRLDVLLGAGRLVSLVKTARDTIEASVADALLALFNPGLSLLPTLGGGGKAGPIVLSPSGSNSVPVPEDPAAGHLPEGIPDAECVRHLRRPLVVAYLRVLGSWLSQDTLEDTDLYPVQDVSNRAASAGAGSDAADPADGGYSFAEIMTGSDLARPLAVRAAVLFPLLLRLSDLQQQQQQQQQQQGDSATSDRGSASHAGLVIGLDRLSLSEGSHLPTSLFDLFFPTFSSLAATGDPDLLTILLQGGLPRLAFRSLAAGYPEDLDVAGRQAPPNARLTLAGVAALVAASPASGAEAQPLQMALARGAKRLGCAQRALEVLLPLLVSTESLVQEFAAAEKTGHRSAGQPASLFDATGLTPTDVDQLLANAEAAVLLARNRGLALVSGGVSQPGGGVSDKPVSARQVSALRAALGQNPGLGTNLAPLSAVLGVELLLAAVALFALKLRLQVDRILTVDADTQASGGSGPLPALRVALPPAV</sequence>
<reference evidence="1" key="1">
    <citation type="submission" date="2013-04" db="EMBL/GenBank/DDBJ databases">
        <title>The Genome Sequence of Fonticula alba ATCC 38817.</title>
        <authorList>
            <consortium name="The Broad Institute Genomics Platform"/>
            <person name="Russ C."/>
            <person name="Cuomo C."/>
            <person name="Burger G."/>
            <person name="Gray M.W."/>
            <person name="Holland P.W.H."/>
            <person name="King N."/>
            <person name="Lang F.B.F."/>
            <person name="Roger A.J."/>
            <person name="Ruiz-Trillo I."/>
            <person name="Brown M."/>
            <person name="Walker B."/>
            <person name="Young S."/>
            <person name="Zeng Q."/>
            <person name="Gargeya S."/>
            <person name="Fitzgerald M."/>
            <person name="Haas B."/>
            <person name="Abouelleil A."/>
            <person name="Allen A.W."/>
            <person name="Alvarado L."/>
            <person name="Arachchi H.M."/>
            <person name="Berlin A.M."/>
            <person name="Chapman S.B."/>
            <person name="Gainer-Dewar J."/>
            <person name="Goldberg J."/>
            <person name="Griggs A."/>
            <person name="Gujja S."/>
            <person name="Hansen M."/>
            <person name="Howarth C."/>
            <person name="Imamovic A."/>
            <person name="Ireland A."/>
            <person name="Larimer J."/>
            <person name="McCowan C."/>
            <person name="Murphy C."/>
            <person name="Pearson M."/>
            <person name="Poon T.W."/>
            <person name="Priest M."/>
            <person name="Roberts A."/>
            <person name="Saif S."/>
            <person name="Shea T."/>
            <person name="Sisk P."/>
            <person name="Sykes S."/>
            <person name="Wortman J."/>
            <person name="Nusbaum C."/>
            <person name="Birren B."/>
        </authorList>
    </citation>
    <scope>NUCLEOTIDE SEQUENCE [LARGE SCALE GENOMIC DNA]</scope>
    <source>
        <strain evidence="1">ATCC 38817</strain>
    </source>
</reference>
<accession>A0A058ZAQ1</accession>
<dbReference type="EMBL" id="KB932203">
    <property type="protein sequence ID" value="KCV71495.1"/>
    <property type="molecule type" value="Genomic_DNA"/>
</dbReference>
<proteinExistence type="predicted"/>
<dbReference type="GeneID" id="20527164"/>
<dbReference type="AlphaFoldDB" id="A0A058ZAQ1"/>